<gene>
    <name evidence="2" type="ORF">ZHD862_LOCUS39431</name>
</gene>
<protein>
    <submittedName>
        <fullName evidence="2">Uncharacterized protein</fullName>
    </submittedName>
</protein>
<sequence>VEEQPTPTTPVVVTNEQPTSTPTPHQYSSHSQ</sequence>
<evidence type="ECO:0000313" key="2">
    <source>
        <dbReference type="EMBL" id="CAF1554944.1"/>
    </source>
</evidence>
<evidence type="ECO:0000313" key="3">
    <source>
        <dbReference type="Proteomes" id="UP000663864"/>
    </source>
</evidence>
<accession>A0A815XA75</accession>
<organism evidence="2 3">
    <name type="scientific">Rotaria sordida</name>
    <dbReference type="NCBI Taxonomy" id="392033"/>
    <lineage>
        <taxon>Eukaryota</taxon>
        <taxon>Metazoa</taxon>
        <taxon>Spiralia</taxon>
        <taxon>Gnathifera</taxon>
        <taxon>Rotifera</taxon>
        <taxon>Eurotatoria</taxon>
        <taxon>Bdelloidea</taxon>
        <taxon>Philodinida</taxon>
        <taxon>Philodinidae</taxon>
        <taxon>Rotaria</taxon>
    </lineage>
</organism>
<dbReference type="Proteomes" id="UP000663864">
    <property type="component" value="Unassembled WGS sequence"/>
</dbReference>
<proteinExistence type="predicted"/>
<name>A0A815XA75_9BILA</name>
<reference evidence="2" key="1">
    <citation type="submission" date="2021-02" db="EMBL/GenBank/DDBJ databases">
        <authorList>
            <person name="Nowell W R."/>
        </authorList>
    </citation>
    <scope>NUCLEOTIDE SEQUENCE</scope>
</reference>
<dbReference type="EMBL" id="CAJNOT010018742">
    <property type="protein sequence ID" value="CAF1554944.1"/>
    <property type="molecule type" value="Genomic_DNA"/>
</dbReference>
<dbReference type="AlphaFoldDB" id="A0A815XA75"/>
<comment type="caution">
    <text evidence="2">The sequence shown here is derived from an EMBL/GenBank/DDBJ whole genome shotgun (WGS) entry which is preliminary data.</text>
</comment>
<feature type="non-terminal residue" evidence="2">
    <location>
        <position position="32"/>
    </location>
</feature>
<feature type="non-terminal residue" evidence="2">
    <location>
        <position position="1"/>
    </location>
</feature>
<evidence type="ECO:0000256" key="1">
    <source>
        <dbReference type="SAM" id="MobiDB-lite"/>
    </source>
</evidence>
<feature type="compositionally biased region" description="Low complexity" evidence="1">
    <location>
        <begin position="1"/>
        <end position="19"/>
    </location>
</feature>
<feature type="compositionally biased region" description="Polar residues" evidence="1">
    <location>
        <begin position="20"/>
        <end position="32"/>
    </location>
</feature>
<feature type="region of interest" description="Disordered" evidence="1">
    <location>
        <begin position="1"/>
        <end position="32"/>
    </location>
</feature>